<dbReference type="Proteomes" id="UP000039046">
    <property type="component" value="Unassembled WGS sequence"/>
</dbReference>
<gene>
    <name evidence="3" type="ORF">VHEMI06606</name>
</gene>
<keyword evidence="2" id="KW-1133">Transmembrane helix</keyword>
<proteinExistence type="predicted"/>
<dbReference type="PROSITE" id="PS51257">
    <property type="entry name" value="PROKAR_LIPOPROTEIN"/>
    <property type="match status" value="1"/>
</dbReference>
<keyword evidence="4" id="KW-1185">Reference proteome</keyword>
<evidence type="ECO:0000256" key="1">
    <source>
        <dbReference type="SAM" id="MobiDB-lite"/>
    </source>
</evidence>
<evidence type="ECO:0000313" key="3">
    <source>
        <dbReference type="EMBL" id="CEJ90852.1"/>
    </source>
</evidence>
<accession>A0A0A1TLE2</accession>
<organism evidence="3 4">
    <name type="scientific">[Torrubiella] hemipterigena</name>
    <dbReference type="NCBI Taxonomy" id="1531966"/>
    <lineage>
        <taxon>Eukaryota</taxon>
        <taxon>Fungi</taxon>
        <taxon>Dikarya</taxon>
        <taxon>Ascomycota</taxon>
        <taxon>Pezizomycotina</taxon>
        <taxon>Sordariomycetes</taxon>
        <taxon>Hypocreomycetidae</taxon>
        <taxon>Hypocreales</taxon>
        <taxon>Clavicipitaceae</taxon>
        <taxon>Clavicipitaceae incertae sedis</taxon>
        <taxon>'Torrubiella' clade</taxon>
    </lineage>
</organism>
<keyword evidence="2" id="KW-0472">Membrane</keyword>
<protein>
    <submittedName>
        <fullName evidence="3">Uncharacterized protein</fullName>
    </submittedName>
</protein>
<evidence type="ECO:0000256" key="2">
    <source>
        <dbReference type="SAM" id="Phobius"/>
    </source>
</evidence>
<dbReference type="HOGENOM" id="CLU_103854_1_0_1"/>
<dbReference type="AlphaFoldDB" id="A0A0A1TLE2"/>
<name>A0A0A1TLE2_9HYPO</name>
<feature type="transmembrane region" description="Helical" evidence="2">
    <location>
        <begin position="12"/>
        <end position="34"/>
    </location>
</feature>
<sequence length="187" mass="21103">MRKLLLTSSQVSVLVTSLIVLSCTLALFLSGYVIQQRTLRDLREAIRPRTPRPATKPHLPDRFKGRIGELEDGTFIFLESEAEEEARYGRAHVVEISKSVSESTESSSSRAGASSEPIQGNPTPKQLAILEEITAKMNEKKWAVENPDPFDPNMVPMDAAERRQMIREEIHRLATSNGLVYYHKNRQ</sequence>
<keyword evidence="2" id="KW-0812">Transmembrane</keyword>
<feature type="compositionally biased region" description="Low complexity" evidence="1">
    <location>
        <begin position="99"/>
        <end position="116"/>
    </location>
</feature>
<evidence type="ECO:0000313" key="4">
    <source>
        <dbReference type="Proteomes" id="UP000039046"/>
    </source>
</evidence>
<feature type="region of interest" description="Disordered" evidence="1">
    <location>
        <begin position="99"/>
        <end position="124"/>
    </location>
</feature>
<dbReference type="EMBL" id="CDHN01000003">
    <property type="protein sequence ID" value="CEJ90852.1"/>
    <property type="molecule type" value="Genomic_DNA"/>
</dbReference>
<reference evidence="3 4" key="1">
    <citation type="journal article" date="2015" name="Genome Announc.">
        <title>Draft Genome Sequence and Gene Annotation of the Entomopathogenic Fungus Verticillium hemipterigenum.</title>
        <authorList>
            <person name="Horn F."/>
            <person name="Habel A."/>
            <person name="Scharf D.H."/>
            <person name="Dworschak J."/>
            <person name="Brakhage A.A."/>
            <person name="Guthke R."/>
            <person name="Hertweck C."/>
            <person name="Linde J."/>
        </authorList>
    </citation>
    <scope>NUCLEOTIDE SEQUENCE [LARGE SCALE GENOMIC DNA]</scope>
</reference>
<dbReference type="OrthoDB" id="5367275at2759"/>